<evidence type="ECO:0000313" key="8">
    <source>
        <dbReference type="Proteomes" id="UP000004374"/>
    </source>
</evidence>
<dbReference type="Pfam" id="PF00294">
    <property type="entry name" value="PfkB"/>
    <property type="match status" value="1"/>
</dbReference>
<dbReference type="EC" id="2.7.1.4" evidence="7"/>
<gene>
    <name evidence="7" type="primary">scrK</name>
    <name evidence="7" type="ORF">RNAN_2118</name>
</gene>
<dbReference type="SUPFAM" id="SSF53613">
    <property type="entry name" value="Ribokinase-like"/>
    <property type="match status" value="1"/>
</dbReference>
<dbReference type="InterPro" id="IPR029056">
    <property type="entry name" value="Ribokinase-like"/>
</dbReference>
<dbReference type="InterPro" id="IPR011611">
    <property type="entry name" value="PfkB_dom"/>
</dbReference>
<evidence type="ECO:0000259" key="6">
    <source>
        <dbReference type="Pfam" id="PF00294"/>
    </source>
</evidence>
<dbReference type="RefSeq" id="WP_008221452.1">
    <property type="nucleotide sequence ID" value="NZ_BAFK01000010.1"/>
</dbReference>
<comment type="caution">
    <text evidence="7">The sequence shown here is derived from an EMBL/GenBank/DDBJ whole genome shotgun (WGS) entry which is preliminary data.</text>
</comment>
<dbReference type="InterPro" id="IPR050306">
    <property type="entry name" value="PfkB_Carbo_kinase"/>
</dbReference>
<dbReference type="PANTHER" id="PTHR43085:SF1">
    <property type="entry name" value="PSEUDOURIDINE KINASE-RELATED"/>
    <property type="match status" value="1"/>
</dbReference>
<dbReference type="Gene3D" id="3.40.1190.20">
    <property type="match status" value="1"/>
</dbReference>
<reference evidence="7 8" key="1">
    <citation type="journal article" date="2012" name="J. Bacteriol.">
        <title>Genome Sequence of the Protease-Producing Bacterium Rheinheimera nanhaiensis E407-8T, Isolated from Deep-Sea Sediment of the South China Sea.</title>
        <authorList>
            <person name="Zhang X.-Y."/>
            <person name="Zhang Y.-J."/>
            <person name="Qin Q.-L."/>
            <person name="Xie B.-B."/>
            <person name="Chen X.-L."/>
            <person name="Zhou B.-C."/>
            <person name="Zhang Y.-Z."/>
        </authorList>
    </citation>
    <scope>NUCLEOTIDE SEQUENCE [LARGE SCALE GENOMIC DNA]</scope>
    <source>
        <strain evidence="7 8">E407-8</strain>
    </source>
</reference>
<dbReference type="GO" id="GO:0005524">
    <property type="term" value="F:ATP binding"/>
    <property type="evidence" value="ECO:0007669"/>
    <property type="project" value="UniProtKB-KW"/>
</dbReference>
<evidence type="ECO:0000256" key="2">
    <source>
        <dbReference type="ARBA" id="ARBA00022679"/>
    </source>
</evidence>
<dbReference type="PANTHER" id="PTHR43085">
    <property type="entry name" value="HEXOKINASE FAMILY MEMBER"/>
    <property type="match status" value="1"/>
</dbReference>
<keyword evidence="4 7" id="KW-0418">Kinase</keyword>
<evidence type="ECO:0000256" key="1">
    <source>
        <dbReference type="ARBA" id="ARBA00010688"/>
    </source>
</evidence>
<accession>I1DYK0</accession>
<dbReference type="AlphaFoldDB" id="I1DYK0"/>
<evidence type="ECO:0000256" key="5">
    <source>
        <dbReference type="ARBA" id="ARBA00022840"/>
    </source>
</evidence>
<keyword evidence="8" id="KW-1185">Reference proteome</keyword>
<name>I1DYK0_9GAMM</name>
<feature type="domain" description="Carbohydrate kinase PfkB" evidence="6">
    <location>
        <begin position="25"/>
        <end position="298"/>
    </location>
</feature>
<dbReference type="STRING" id="562729.RNAN_2118"/>
<sequence length="311" mass="33097">MLAVIGENVVDLLPEPNGLYRPCLGGSPLNVAIGAARQQIKVSYISPLSQDAFGTAFADYLAKNAVIYGLDYLSSKPTSLAMVSIDAHQQPQYSLYRTGIADRDISAKTQIAALPADCKLLHLGSLALESDDAPRIRQVVAAAKAKGIQIALDINIRLNAVTNVAAYRAFVLEMLSHSDYIKASDEDLALLYGHIPVTEAAAAIRQAAPAAMLALTKGEHGATLFWQQHNLQRPVIKASRFIDTVGAGDTFWANLLAALLQLGLPDAQHVSADTLMACLTRAMLAASLNIACKGCNPPTADELKQALAQLD</sequence>
<dbReference type="OrthoDB" id="9779730at2"/>
<protein>
    <submittedName>
        <fullName evidence="7">Fructokinase</fullName>
        <ecNumber evidence="7">2.7.1.4</ecNumber>
    </submittedName>
</protein>
<dbReference type="EMBL" id="BAFK01000010">
    <property type="protein sequence ID" value="GAB59128.1"/>
    <property type="molecule type" value="Genomic_DNA"/>
</dbReference>
<comment type="similarity">
    <text evidence="1">Belongs to the carbohydrate kinase PfkB family.</text>
</comment>
<evidence type="ECO:0000313" key="7">
    <source>
        <dbReference type="EMBL" id="GAB59128.1"/>
    </source>
</evidence>
<evidence type="ECO:0000256" key="4">
    <source>
        <dbReference type="ARBA" id="ARBA00022777"/>
    </source>
</evidence>
<dbReference type="Proteomes" id="UP000004374">
    <property type="component" value="Unassembled WGS sequence"/>
</dbReference>
<keyword evidence="2 7" id="KW-0808">Transferase</keyword>
<proteinExistence type="inferred from homology"/>
<organism evidence="7 8">
    <name type="scientific">Rheinheimera nanhaiensis E407-8</name>
    <dbReference type="NCBI Taxonomy" id="562729"/>
    <lineage>
        <taxon>Bacteria</taxon>
        <taxon>Pseudomonadati</taxon>
        <taxon>Pseudomonadota</taxon>
        <taxon>Gammaproteobacteria</taxon>
        <taxon>Chromatiales</taxon>
        <taxon>Chromatiaceae</taxon>
        <taxon>Rheinheimera</taxon>
    </lineage>
</organism>
<keyword evidence="5" id="KW-0067">ATP-binding</keyword>
<keyword evidence="3" id="KW-0547">Nucleotide-binding</keyword>
<dbReference type="GO" id="GO:0008865">
    <property type="term" value="F:fructokinase activity"/>
    <property type="evidence" value="ECO:0007669"/>
    <property type="project" value="UniProtKB-EC"/>
</dbReference>
<evidence type="ECO:0000256" key="3">
    <source>
        <dbReference type="ARBA" id="ARBA00022741"/>
    </source>
</evidence>